<sequence length="184" mass="19494">MAGRLADLRSGLADGAEGEAAKRKVVLALLSAFPTYGLDAKGAGTMAALYVRALVDLPTWAVQAAASRFLQGRTLTEWSGDKCPTPPQVTAESRRSLDAIHAEIKTLCEVLDAVVYQPISDAERQRVLDDIAAAPNSLLIAGRTPRLAAPPSLAGSAVSDIVAPLRGLDLSHLMERLDRRRVSA</sequence>
<keyword evidence="2" id="KW-1185">Reference proteome</keyword>
<evidence type="ECO:0000313" key="1">
    <source>
        <dbReference type="EMBL" id="SFG65332.1"/>
    </source>
</evidence>
<dbReference type="EMBL" id="FOPM01000007">
    <property type="protein sequence ID" value="SFG65332.1"/>
    <property type="molecule type" value="Genomic_DNA"/>
</dbReference>
<evidence type="ECO:0000313" key="2">
    <source>
        <dbReference type="Proteomes" id="UP000199229"/>
    </source>
</evidence>
<protein>
    <submittedName>
        <fullName evidence="1">Uncharacterized protein</fullName>
    </submittedName>
</protein>
<proteinExistence type="predicted"/>
<gene>
    <name evidence="1" type="ORF">SAMN05192565_107172</name>
</gene>
<dbReference type="RefSeq" id="WP_091970782.1">
    <property type="nucleotide sequence ID" value="NZ_FOPM01000007.1"/>
</dbReference>
<dbReference type="Proteomes" id="UP000199229">
    <property type="component" value="Unassembled WGS sequence"/>
</dbReference>
<name>A0A1I2TK89_9HYPH</name>
<reference evidence="2" key="1">
    <citation type="submission" date="2016-10" db="EMBL/GenBank/DDBJ databases">
        <authorList>
            <person name="Varghese N."/>
            <person name="Submissions S."/>
        </authorList>
    </citation>
    <scope>NUCLEOTIDE SEQUENCE [LARGE SCALE GENOMIC DNA]</scope>
    <source>
        <strain evidence="2">Gh-105</strain>
    </source>
</reference>
<dbReference type="STRING" id="582675.SAMN05192565_107172"/>
<organism evidence="1 2">
    <name type="scientific">Methylobacterium gossipiicola</name>
    <dbReference type="NCBI Taxonomy" id="582675"/>
    <lineage>
        <taxon>Bacteria</taxon>
        <taxon>Pseudomonadati</taxon>
        <taxon>Pseudomonadota</taxon>
        <taxon>Alphaproteobacteria</taxon>
        <taxon>Hyphomicrobiales</taxon>
        <taxon>Methylobacteriaceae</taxon>
        <taxon>Methylobacterium</taxon>
    </lineage>
</organism>
<dbReference type="OrthoDB" id="8003499at2"/>
<accession>A0A1I2TK89</accession>
<dbReference type="AlphaFoldDB" id="A0A1I2TK89"/>